<reference evidence="3 4" key="1">
    <citation type="journal article" date="2021" name="Nat. Plants">
        <title>The Taxus genome provides insights into paclitaxel biosynthesis.</title>
        <authorList>
            <person name="Xiong X."/>
            <person name="Gou J."/>
            <person name="Liao Q."/>
            <person name="Li Y."/>
            <person name="Zhou Q."/>
            <person name="Bi G."/>
            <person name="Li C."/>
            <person name="Du R."/>
            <person name="Wang X."/>
            <person name="Sun T."/>
            <person name="Guo L."/>
            <person name="Liang H."/>
            <person name="Lu P."/>
            <person name="Wu Y."/>
            <person name="Zhang Z."/>
            <person name="Ro D.K."/>
            <person name="Shang Y."/>
            <person name="Huang S."/>
            <person name="Yan J."/>
        </authorList>
    </citation>
    <scope>NUCLEOTIDE SEQUENCE [LARGE SCALE GENOMIC DNA]</scope>
    <source>
        <strain evidence="3">Ta-2019</strain>
    </source>
</reference>
<dbReference type="InterPro" id="IPR016024">
    <property type="entry name" value="ARM-type_fold"/>
</dbReference>
<dbReference type="InterPro" id="IPR000225">
    <property type="entry name" value="Armadillo"/>
</dbReference>
<dbReference type="SUPFAM" id="SSF48371">
    <property type="entry name" value="ARM repeat"/>
    <property type="match status" value="1"/>
</dbReference>
<dbReference type="InterPro" id="IPR058678">
    <property type="entry name" value="ARM_PUB"/>
</dbReference>
<dbReference type="Gene3D" id="1.25.10.10">
    <property type="entry name" value="Leucine-rich Repeat Variant"/>
    <property type="match status" value="1"/>
</dbReference>
<sequence>VMGEEKCEADLDLFSGNNKHGMQDVLWSLLYGVGETRTRAAREIRRLTKTSSKSRAYLAAGGVIVPLVSMLKSDDAEAQEAALLALLNLAVRNERNKVKIVKAGAIPILVDFMQSENPNLRESAAAAILTLSASAINKVIIGASGATPLLVEMLTSGSLQGKVDAVMALYNLSTCPENLLPILAAGSIPPLIMLLKGCKKSSKLGEKTSALLESLSAFDEGRTAIAKEDGGILALVEVIEEGSLQSREHALGALLTMCQSSRCKYREAILKEGVIPGLLELTVQGTPKAQQKAHTLLQLLRESPPPRTNAASAVIESIVYDIAAHVDGVEKGTESARKMLTEMVQRSMEQSMRHLQQRALVCMPTDISRSKCLAKLPSNDDTPH</sequence>
<dbReference type="PROSITE" id="PS50176">
    <property type="entry name" value="ARM_REPEAT"/>
    <property type="match status" value="3"/>
</dbReference>
<dbReference type="EMBL" id="JAHRHJ020000001">
    <property type="protein sequence ID" value="KAH9329929.1"/>
    <property type="molecule type" value="Genomic_DNA"/>
</dbReference>
<accession>A0AA38LN37</accession>
<protein>
    <recommendedName>
        <fullName evidence="2">U-box domain-containing protein</fullName>
    </recommendedName>
</protein>
<proteinExistence type="predicted"/>
<feature type="non-terminal residue" evidence="3">
    <location>
        <position position="1"/>
    </location>
</feature>
<evidence type="ECO:0000313" key="4">
    <source>
        <dbReference type="Proteomes" id="UP000824469"/>
    </source>
</evidence>
<organism evidence="3 4">
    <name type="scientific">Taxus chinensis</name>
    <name type="common">Chinese yew</name>
    <name type="synonym">Taxus wallichiana var. chinensis</name>
    <dbReference type="NCBI Taxonomy" id="29808"/>
    <lineage>
        <taxon>Eukaryota</taxon>
        <taxon>Viridiplantae</taxon>
        <taxon>Streptophyta</taxon>
        <taxon>Embryophyta</taxon>
        <taxon>Tracheophyta</taxon>
        <taxon>Spermatophyta</taxon>
        <taxon>Pinopsida</taxon>
        <taxon>Pinidae</taxon>
        <taxon>Conifers II</taxon>
        <taxon>Cupressales</taxon>
        <taxon>Taxaceae</taxon>
        <taxon>Taxus</taxon>
    </lineage>
</organism>
<evidence type="ECO:0000256" key="1">
    <source>
        <dbReference type="PROSITE-ProRule" id="PRU00259"/>
    </source>
</evidence>
<dbReference type="AlphaFoldDB" id="A0AA38LN37"/>
<dbReference type="InterPro" id="IPR011989">
    <property type="entry name" value="ARM-like"/>
</dbReference>
<name>A0AA38LN37_TAXCH</name>
<dbReference type="PANTHER" id="PTHR46700">
    <property type="entry name" value="ARM REPEAT SUPERFAMILY PROTEIN"/>
    <property type="match status" value="1"/>
</dbReference>
<feature type="repeat" description="ARM" evidence="1">
    <location>
        <begin position="104"/>
        <end position="146"/>
    </location>
</feature>
<evidence type="ECO:0000259" key="2">
    <source>
        <dbReference type="Pfam" id="PF25598"/>
    </source>
</evidence>
<dbReference type="OMA" id="IDGEDRC"/>
<gene>
    <name evidence="3" type="ORF">KI387_002037</name>
</gene>
<keyword evidence="4" id="KW-1185">Reference proteome</keyword>
<feature type="repeat" description="ARM" evidence="1">
    <location>
        <begin position="62"/>
        <end position="104"/>
    </location>
</feature>
<dbReference type="Pfam" id="PF25598">
    <property type="entry name" value="ARM_PUB"/>
    <property type="match status" value="1"/>
</dbReference>
<dbReference type="Proteomes" id="UP000824469">
    <property type="component" value="Unassembled WGS sequence"/>
</dbReference>
<feature type="domain" description="U-box" evidence="2">
    <location>
        <begin position="37"/>
        <end position="303"/>
    </location>
</feature>
<dbReference type="PANTHER" id="PTHR46700:SF1">
    <property type="entry name" value="ARM REPEAT SUPERFAMILY PROTEIN"/>
    <property type="match status" value="1"/>
</dbReference>
<feature type="repeat" description="ARM" evidence="1">
    <location>
        <begin position="186"/>
        <end position="230"/>
    </location>
</feature>
<comment type="caution">
    <text evidence="3">The sequence shown here is derived from an EMBL/GenBank/DDBJ whole genome shotgun (WGS) entry which is preliminary data.</text>
</comment>
<dbReference type="SMART" id="SM00185">
    <property type="entry name" value="ARM"/>
    <property type="match status" value="5"/>
</dbReference>
<dbReference type="FunFam" id="1.25.10.10:FF:000300">
    <property type="entry name" value="U-box domain-containing protein 4"/>
    <property type="match status" value="1"/>
</dbReference>
<evidence type="ECO:0000313" key="3">
    <source>
        <dbReference type="EMBL" id="KAH9329929.1"/>
    </source>
</evidence>